<proteinExistence type="predicted"/>
<dbReference type="EMBL" id="CP000319">
    <property type="protein sequence ID" value="ABE63624.1"/>
    <property type="molecule type" value="Genomic_DNA"/>
</dbReference>
<dbReference type="RefSeq" id="WP_011511288.1">
    <property type="nucleotide sequence ID" value="NC_007964.1"/>
</dbReference>
<name>Q1QJH3_NITHX</name>
<dbReference type="HOGENOM" id="CLU_2554822_0_0_5"/>
<evidence type="ECO:0000313" key="2">
    <source>
        <dbReference type="Proteomes" id="UP000001953"/>
    </source>
</evidence>
<dbReference type="KEGG" id="nha:Nham_2856"/>
<reference evidence="1 2" key="1">
    <citation type="submission" date="2006-03" db="EMBL/GenBank/DDBJ databases">
        <title>Complete sequence of chromosome of Nitrobacter hamburgensis X14.</title>
        <authorList>
            <consortium name="US DOE Joint Genome Institute"/>
            <person name="Copeland A."/>
            <person name="Lucas S."/>
            <person name="Lapidus A."/>
            <person name="Barry K."/>
            <person name="Detter J.C."/>
            <person name="Glavina del Rio T."/>
            <person name="Hammon N."/>
            <person name="Israni S."/>
            <person name="Dalin E."/>
            <person name="Tice H."/>
            <person name="Pitluck S."/>
            <person name="Chain P."/>
            <person name="Malfatti S."/>
            <person name="Shin M."/>
            <person name="Vergez L."/>
            <person name="Schmutz J."/>
            <person name="Larimer F."/>
            <person name="Land M."/>
            <person name="Hauser L."/>
            <person name="Kyrpides N."/>
            <person name="Ivanova N."/>
            <person name="Ward B."/>
            <person name="Arp D."/>
            <person name="Klotz M."/>
            <person name="Stein L."/>
            <person name="O'Mullan G."/>
            <person name="Starkenburg S."/>
            <person name="Sayavedra L."/>
            <person name="Poret-Peterson A.T."/>
            <person name="Gentry M.E."/>
            <person name="Bruce D."/>
            <person name="Richardson P."/>
        </authorList>
    </citation>
    <scope>NUCLEOTIDE SEQUENCE [LARGE SCALE GENOMIC DNA]</scope>
    <source>
        <strain evidence="2">DSM 10229 / NCIMB 13809 / X14</strain>
    </source>
</reference>
<dbReference type="AlphaFoldDB" id="Q1QJH3"/>
<gene>
    <name evidence="1" type="ordered locus">Nham_2856</name>
</gene>
<dbReference type="Proteomes" id="UP000001953">
    <property type="component" value="Chromosome"/>
</dbReference>
<organism evidence="1 2">
    <name type="scientific">Nitrobacter hamburgensis (strain DSM 10229 / NCIMB 13809 / X14)</name>
    <dbReference type="NCBI Taxonomy" id="323097"/>
    <lineage>
        <taxon>Bacteria</taxon>
        <taxon>Pseudomonadati</taxon>
        <taxon>Pseudomonadota</taxon>
        <taxon>Alphaproteobacteria</taxon>
        <taxon>Hyphomicrobiales</taxon>
        <taxon>Nitrobacteraceae</taxon>
        <taxon>Nitrobacter</taxon>
    </lineage>
</organism>
<accession>Q1QJH3</accession>
<dbReference type="STRING" id="323097.Nham_2856"/>
<dbReference type="OrthoDB" id="7510885at2"/>
<sequence length="82" mass="9387">MNEDRWEDISTAPRDGTIIEVIEPDVGAFAMRWNPNGFDLLTSKRKGVWELPSGGPARLTWSEDNYLGPTNWRLYKLGRHAN</sequence>
<keyword evidence="2" id="KW-1185">Reference proteome</keyword>
<evidence type="ECO:0000313" key="1">
    <source>
        <dbReference type="EMBL" id="ABE63624.1"/>
    </source>
</evidence>
<protein>
    <submittedName>
        <fullName evidence="1">Uncharacterized protein</fullName>
    </submittedName>
</protein>